<feature type="transmembrane region" description="Helical" evidence="2">
    <location>
        <begin position="179"/>
        <end position="199"/>
    </location>
</feature>
<dbReference type="EMBL" id="JADIMG010000084">
    <property type="protein sequence ID" value="MBO8460406.1"/>
    <property type="molecule type" value="Genomic_DNA"/>
</dbReference>
<feature type="compositionally biased region" description="Low complexity" evidence="1">
    <location>
        <begin position="110"/>
        <end position="129"/>
    </location>
</feature>
<comment type="caution">
    <text evidence="3">The sequence shown here is derived from an EMBL/GenBank/DDBJ whole genome shotgun (WGS) entry which is preliminary data.</text>
</comment>
<evidence type="ECO:0000256" key="1">
    <source>
        <dbReference type="SAM" id="MobiDB-lite"/>
    </source>
</evidence>
<accession>A0A9D9HV80</accession>
<evidence type="ECO:0000313" key="4">
    <source>
        <dbReference type="Proteomes" id="UP000823641"/>
    </source>
</evidence>
<evidence type="ECO:0000313" key="3">
    <source>
        <dbReference type="EMBL" id="MBO8460406.1"/>
    </source>
</evidence>
<protein>
    <submittedName>
        <fullName evidence="3">Uncharacterized protein</fullName>
    </submittedName>
</protein>
<feature type="region of interest" description="Disordered" evidence="1">
    <location>
        <begin position="106"/>
        <end position="129"/>
    </location>
</feature>
<organism evidence="3 4">
    <name type="scientific">Candidatus Gallipaludibacter merdavium</name>
    <dbReference type="NCBI Taxonomy" id="2840839"/>
    <lineage>
        <taxon>Bacteria</taxon>
        <taxon>Pseudomonadati</taxon>
        <taxon>Bacteroidota</taxon>
        <taxon>Bacteroidia</taxon>
        <taxon>Bacteroidales</taxon>
        <taxon>Candidatus Gallipaludibacter</taxon>
    </lineage>
</organism>
<keyword evidence="2" id="KW-0472">Membrane</keyword>
<reference evidence="3" key="2">
    <citation type="journal article" date="2021" name="PeerJ">
        <title>Extensive microbial diversity within the chicken gut microbiome revealed by metagenomics and culture.</title>
        <authorList>
            <person name="Gilroy R."/>
            <person name="Ravi A."/>
            <person name="Getino M."/>
            <person name="Pursley I."/>
            <person name="Horton D.L."/>
            <person name="Alikhan N.F."/>
            <person name="Baker D."/>
            <person name="Gharbi K."/>
            <person name="Hall N."/>
            <person name="Watson M."/>
            <person name="Adriaenssens E.M."/>
            <person name="Foster-Nyarko E."/>
            <person name="Jarju S."/>
            <person name="Secka A."/>
            <person name="Antonio M."/>
            <person name="Oren A."/>
            <person name="Chaudhuri R.R."/>
            <person name="La Ragione R."/>
            <person name="Hildebrand F."/>
            <person name="Pallen M.J."/>
        </authorList>
    </citation>
    <scope>NUCLEOTIDE SEQUENCE</scope>
    <source>
        <strain evidence="3">G3-3990</strain>
    </source>
</reference>
<keyword evidence="2" id="KW-0812">Transmembrane</keyword>
<proteinExistence type="predicted"/>
<keyword evidence="2" id="KW-1133">Transmembrane helix</keyword>
<name>A0A9D9HV80_9BACT</name>
<evidence type="ECO:0000256" key="2">
    <source>
        <dbReference type="SAM" id="Phobius"/>
    </source>
</evidence>
<gene>
    <name evidence="3" type="ORF">IAA73_08760</name>
</gene>
<dbReference type="AlphaFoldDB" id="A0A9D9HV80"/>
<dbReference type="Proteomes" id="UP000823641">
    <property type="component" value="Unassembled WGS sequence"/>
</dbReference>
<sequence length="203" mass="22718">MIMTLDNYKLTLLTAVFIFIILPARGQIKFPSYKPAEQNFRAATQPEAQTQQFYSITSEEGQATIQIEKKQYNPTAVPNSLYKNDYNYSTSGLQLSTNKTIKSFGGGTGTVSSTGRRSTNQKLNTTNNTSLSYSSLTYRKNETETKENIIQQETQTIQDYTEEGMSRLPSEPGTNPDQMPIPSGISFLLISAALYAFIFKNKK</sequence>
<reference evidence="3" key="1">
    <citation type="submission" date="2020-10" db="EMBL/GenBank/DDBJ databases">
        <authorList>
            <person name="Gilroy R."/>
        </authorList>
    </citation>
    <scope>NUCLEOTIDE SEQUENCE</scope>
    <source>
        <strain evidence="3">G3-3990</strain>
    </source>
</reference>